<sequence length="2075" mass="228312">MSRRTSRKSNPTRGSGDMDADEAENGFDEDYIPQAADLIDNDVDALANFDVEPHINVEEADLSQHINGEGILSTGSELPIVGSSGVGRWRVAAPNPVTVRMFADAEGLDAAENRKAYESFVGARAKALNQLRAKQNQAPLSEKKAKVHWDHLLEEMEWLAKDFTRERGWKLKQCKRYAASISKSNLGIEARAINREKQEAEATRKKAAWVAKQVAVFWGKARRVAHTKVAVQVEAKKKEVLGKSLDLILGQTEKYSKMLAKNLTGDSTLAPTSTPAIAAGSSKTPVTTAVKQVRFKEEMNMVEGQSNEEHGEEEEEGEEDEEEHERQMLKRIREAENIEEVVPDSEKLPRKKYKSVSKHGGGVMVETGGIRDDEYSDGEEDSEDDERTLEEEAALTVREGPPVGDEGNELDELDAEANLSIEELMAKYGYVVPGKDDEVVLDQKIEEIVQGKAAAKSEEEEGDEEGEGEDAEAKVNEDVGEEERMDDGEVETDPGASSHMSDKEAGMVIPNNEPKRRSSRIGTVPQESKSVIDSNGSADMKTKVEAVGLNEQSGDKEDEESGKRSEEKGGSGDGDVFEAAALEAISAQPTGFTLSTTQVKTKVPFLLKFTLREYQHIGLDWLATIYERKLNGILADEMGLGKTIQAISLLAWLACEEGCWGPHLIVVPTSVMLNWEMEFKKWCPAFKLMTYYGSAKERKAKRQGWSKPNAFHICITSYTLVLQDAKMFRRKKWKYLILDEAHMIKNWKSQRWQTLLRFNSKRRLLITGTPLQNDLMELWSLMHFLMPTVFASHDQFRDWFCNPLTGMVEGSEAYNKQLVERLHGVLRPFLLRRTKAEVEKQMPAKHEHIVRCRLSKRQRLLYDEYMAATEVQETLSGGSFLGIINVLMQLRKVCNHPDLFEARPIVSAFDMPPLALHIPSLVLSGCLLPPPSPLNSVDPANHGLMLTSTNSLAVWEAREVERLQVGYSKMVNVCGVPSWAASADDACHMMRYAWELMTGGTEGGTSDLMARLGGPGGLQQAFMGSLSTFPALKVLAASLQLQNQRHVVWRTSRLRLLAEANLRRCSSDPPLYGADTLMLLRAVVPDCCKARNPDLLTVVDRDVEDSIAESAPSTSDIKAEEGTSAAASQPPFSGGLINSVGEKWRLASGRGLHIACEAYGRLHCPRLVEEVSCSYQSRAESVEDLLRGFLFYIPKARTVAPAVWCCRPDLSLVRRAASATQLVQQEWFNRSAPLRTAFVRGQLFFPDRKLIQYDCGKLQEMSFLLRRLKAGGHRCLIFTQMARMLDLLEVFLNLHAYTYMRLDGSTKPEQRQILMQRFNTDPKVFCFILSTRSGGVGINLVGADTVIFYDSDWNPAMDAQAQDRCHRIGQTREVHIYRLVSENTIEENILRKSDQKRQLDFLAIQSAGFTTDFLQKINVKDFFGGGAGSSSSGSGPSSGLSAEEIKAAFRSAEDETDAAAAAEAEKEAQNEMEEFTGEPPKGVGGGSGNNQGGAGDDGDDDDDGDDKDLEEPSAAKLSSSILPGVGGMMGEDDPEGLQLVVPEGAALQGGSTQDVLASLESSLKPVEKYAVRLIEELYPPASSALLGGAVEDINEQEWDLEEMKRRKEEQEAEAEESDEAPLVEEWDHTTATEAYREYASMVKEQIEQAEALEAEIQAAEMEAAAAAAARGAKDAGWDDDSFYRNGEEGVGVSGREWESDIGPVAGSWDERRGRSRASKMEPDLPEADEYKGLGPRRGRHGFGAPADLRHLSYQSETFSPASAFGNGGYLLQGIGFSPAPTDMAGGALSVSSGEVTGSWLDGVARGMPSLQLSLPWLSRLDLPLCRAVLRAYSKRGGQQQKQQQQQQVSQLHELPWDIIAEQSLKEVLQVSCGVIDDTLATMLLVPERCHARYARLHVSMLASQGILPEDVLSIGARERLVAATSALSDLQRKCVIDMAVTLSYGGSGRPHIDTLAHRQGANGGRMGTPQPGEEDLAGGLLQGLSDLASLHSNVTRVGQPTSQLDNVVVSLFDAEQLCRAVEALETQRNQIVTVPATMPVHADAITHPYETQVAAMPYTKLLGDLVPFQGLRQGF</sequence>
<feature type="region of interest" description="Disordered" evidence="10">
    <location>
        <begin position="342"/>
        <end position="409"/>
    </location>
</feature>
<comment type="caution">
    <text evidence="14">The sequence shown here is derived from an EMBL/GenBank/DDBJ whole genome shotgun (WGS) entry which is preliminary data.</text>
</comment>
<dbReference type="SMART" id="SM00487">
    <property type="entry name" value="DEXDc"/>
    <property type="match status" value="1"/>
</dbReference>
<evidence type="ECO:0000256" key="10">
    <source>
        <dbReference type="SAM" id="MobiDB-lite"/>
    </source>
</evidence>
<dbReference type="STRING" id="1157962.A0A250X427"/>
<dbReference type="GO" id="GO:0005524">
    <property type="term" value="F:ATP binding"/>
    <property type="evidence" value="ECO:0007669"/>
    <property type="project" value="UniProtKB-KW"/>
</dbReference>
<dbReference type="GO" id="GO:0006338">
    <property type="term" value="P:chromatin remodeling"/>
    <property type="evidence" value="ECO:0007669"/>
    <property type="project" value="TreeGrafter"/>
</dbReference>
<feature type="compositionally biased region" description="Acidic residues" evidence="10">
    <location>
        <begin position="374"/>
        <end position="393"/>
    </location>
</feature>
<feature type="region of interest" description="Disordered" evidence="10">
    <location>
        <begin position="1603"/>
        <end position="1625"/>
    </location>
</feature>
<evidence type="ECO:0000313" key="14">
    <source>
        <dbReference type="EMBL" id="GAX77679.1"/>
    </source>
</evidence>
<feature type="compositionally biased region" description="Polar residues" evidence="10">
    <location>
        <begin position="525"/>
        <end position="537"/>
    </location>
</feature>
<feature type="region of interest" description="Disordered" evidence="10">
    <location>
        <begin position="450"/>
        <end position="574"/>
    </location>
</feature>
<dbReference type="FunFam" id="3.40.50.300:FF:002272">
    <property type="entry name" value="protein PHOTOPERIOD-INDEPENDENT EARLY FLOWERING 1 isoform X1"/>
    <property type="match status" value="1"/>
</dbReference>
<dbReference type="InterPro" id="IPR001650">
    <property type="entry name" value="Helicase_C-like"/>
</dbReference>
<keyword evidence="9" id="KW-0539">Nucleus</keyword>
<dbReference type="PANTHER" id="PTHR45685:SF1">
    <property type="entry name" value="HELICASE SRCAP"/>
    <property type="match status" value="1"/>
</dbReference>
<evidence type="ECO:0000313" key="15">
    <source>
        <dbReference type="Proteomes" id="UP000232323"/>
    </source>
</evidence>
<evidence type="ECO:0000256" key="3">
    <source>
        <dbReference type="ARBA" id="ARBA00022741"/>
    </source>
</evidence>
<keyword evidence="7" id="KW-0156">Chromatin regulator</keyword>
<dbReference type="OrthoDB" id="372624at2759"/>
<evidence type="ECO:0000259" key="11">
    <source>
        <dbReference type="PROSITE" id="PS51192"/>
    </source>
</evidence>
<evidence type="ECO:0000259" key="12">
    <source>
        <dbReference type="PROSITE" id="PS51194"/>
    </source>
</evidence>
<evidence type="ECO:0000256" key="6">
    <source>
        <dbReference type="ARBA" id="ARBA00022840"/>
    </source>
</evidence>
<comment type="similarity">
    <text evidence="2">Belongs to the SNF2/RAD54 helicase family. SWR1 subfamily.</text>
</comment>
<comment type="subcellular location">
    <subcellularLocation>
        <location evidence="1">Nucleus</location>
    </subcellularLocation>
</comment>
<feature type="region of interest" description="Disordered" evidence="10">
    <location>
        <begin position="1450"/>
        <end position="1536"/>
    </location>
</feature>
<dbReference type="CDD" id="cd18793">
    <property type="entry name" value="SF2_C_SNF"/>
    <property type="match status" value="1"/>
</dbReference>
<accession>A0A250X427</accession>
<dbReference type="InterPro" id="IPR000330">
    <property type="entry name" value="SNF2_N"/>
</dbReference>
<dbReference type="Pfam" id="PF07529">
    <property type="entry name" value="HSA"/>
    <property type="match status" value="1"/>
</dbReference>
<dbReference type="InterPro" id="IPR014001">
    <property type="entry name" value="Helicase_ATP-bd"/>
</dbReference>
<name>A0A250X427_9CHLO</name>
<gene>
    <name evidence="14" type="ORF">CEUSTIGMA_g5122.t1</name>
</gene>
<dbReference type="GO" id="GO:0004386">
    <property type="term" value="F:helicase activity"/>
    <property type="evidence" value="ECO:0007669"/>
    <property type="project" value="UniProtKB-KW"/>
</dbReference>
<dbReference type="Gene3D" id="3.40.50.300">
    <property type="entry name" value="P-loop containing nucleotide triphosphate hydrolases"/>
    <property type="match status" value="1"/>
</dbReference>
<feature type="region of interest" description="Disordered" evidence="10">
    <location>
        <begin position="1694"/>
        <end position="1738"/>
    </location>
</feature>
<feature type="compositionally biased region" description="Basic and acidic residues" evidence="10">
    <location>
        <begin position="561"/>
        <end position="570"/>
    </location>
</feature>
<dbReference type="SMART" id="SM00490">
    <property type="entry name" value="HELICc"/>
    <property type="match status" value="1"/>
</dbReference>
<feature type="compositionally biased region" description="Acidic residues" evidence="10">
    <location>
        <begin position="310"/>
        <end position="323"/>
    </location>
</feature>
<dbReference type="FunFam" id="3.40.50.10810:FF:000005">
    <property type="entry name" value="Photoperiod-independent early flowering 1"/>
    <property type="match status" value="1"/>
</dbReference>
<feature type="compositionally biased region" description="Acidic residues" evidence="10">
    <location>
        <begin position="1496"/>
        <end position="1511"/>
    </location>
</feature>
<proteinExistence type="inferred from homology"/>
<dbReference type="InterPro" id="IPR038718">
    <property type="entry name" value="SNF2-like_sf"/>
</dbReference>
<dbReference type="GO" id="GO:0042393">
    <property type="term" value="F:histone binding"/>
    <property type="evidence" value="ECO:0007669"/>
    <property type="project" value="TreeGrafter"/>
</dbReference>
<dbReference type="PROSITE" id="PS51192">
    <property type="entry name" value="HELICASE_ATP_BIND_1"/>
    <property type="match status" value="1"/>
</dbReference>
<evidence type="ECO:0000256" key="4">
    <source>
        <dbReference type="ARBA" id="ARBA00022801"/>
    </source>
</evidence>
<evidence type="ECO:0000256" key="8">
    <source>
        <dbReference type="ARBA" id="ARBA00023125"/>
    </source>
</evidence>
<evidence type="ECO:0000256" key="1">
    <source>
        <dbReference type="ARBA" id="ARBA00004123"/>
    </source>
</evidence>
<dbReference type="EMBL" id="BEGY01000026">
    <property type="protein sequence ID" value="GAX77679.1"/>
    <property type="molecule type" value="Genomic_DNA"/>
</dbReference>
<dbReference type="InterPro" id="IPR049730">
    <property type="entry name" value="SNF2/RAD54-like_C"/>
</dbReference>
<evidence type="ECO:0000256" key="2">
    <source>
        <dbReference type="ARBA" id="ARBA00009220"/>
    </source>
</evidence>
<feature type="domain" description="HSA" evidence="13">
    <location>
        <begin position="136"/>
        <end position="208"/>
    </location>
</feature>
<dbReference type="SUPFAM" id="SSF52540">
    <property type="entry name" value="P-loop containing nucleoside triphosphate hydrolases"/>
    <property type="match status" value="2"/>
</dbReference>
<evidence type="ECO:0000256" key="7">
    <source>
        <dbReference type="ARBA" id="ARBA00022853"/>
    </source>
</evidence>
<keyword evidence="6" id="KW-0067">ATP-binding</keyword>
<evidence type="ECO:0000259" key="13">
    <source>
        <dbReference type="PROSITE" id="PS51204"/>
    </source>
</evidence>
<keyword evidence="15" id="KW-1185">Reference proteome</keyword>
<keyword evidence="3" id="KW-0547">Nucleotide-binding</keyword>
<feature type="domain" description="Helicase ATP-binding" evidence="11">
    <location>
        <begin position="623"/>
        <end position="788"/>
    </location>
</feature>
<feature type="domain" description="Helicase C-terminal" evidence="12">
    <location>
        <begin position="1256"/>
        <end position="1410"/>
    </location>
</feature>
<dbReference type="CDD" id="cd18003">
    <property type="entry name" value="DEXQc_SRCAP"/>
    <property type="match status" value="1"/>
</dbReference>
<dbReference type="Proteomes" id="UP000232323">
    <property type="component" value="Unassembled WGS sequence"/>
</dbReference>
<keyword evidence="5" id="KW-0347">Helicase</keyword>
<protein>
    <submittedName>
        <fullName evidence="14">Uncharacterized protein</fullName>
    </submittedName>
</protein>
<dbReference type="SMART" id="SM00573">
    <property type="entry name" value="HSA"/>
    <property type="match status" value="1"/>
</dbReference>
<dbReference type="Pfam" id="PF00271">
    <property type="entry name" value="Helicase_C"/>
    <property type="match status" value="1"/>
</dbReference>
<reference evidence="14 15" key="1">
    <citation type="submission" date="2017-08" db="EMBL/GenBank/DDBJ databases">
        <title>Acidophilic green algal genome provides insights into adaptation to an acidic environment.</title>
        <authorList>
            <person name="Hirooka S."/>
            <person name="Hirose Y."/>
            <person name="Kanesaki Y."/>
            <person name="Higuchi S."/>
            <person name="Fujiwara T."/>
            <person name="Onuma R."/>
            <person name="Era A."/>
            <person name="Ohbayashi R."/>
            <person name="Uzuka A."/>
            <person name="Nozaki H."/>
            <person name="Yoshikawa H."/>
            <person name="Miyagishima S.Y."/>
        </authorList>
    </citation>
    <scope>NUCLEOTIDE SEQUENCE [LARGE SCALE GENOMIC DNA]</scope>
    <source>
        <strain evidence="14 15">NIES-2499</strain>
    </source>
</reference>
<dbReference type="GO" id="GO:0016887">
    <property type="term" value="F:ATP hydrolysis activity"/>
    <property type="evidence" value="ECO:0007669"/>
    <property type="project" value="TreeGrafter"/>
</dbReference>
<evidence type="ECO:0000256" key="5">
    <source>
        <dbReference type="ARBA" id="ARBA00022806"/>
    </source>
</evidence>
<feature type="compositionally biased region" description="Basic and acidic residues" evidence="10">
    <location>
        <begin position="1708"/>
        <end position="1722"/>
    </location>
</feature>
<dbReference type="Pfam" id="PF00176">
    <property type="entry name" value="SNF2-rel_dom"/>
    <property type="match status" value="1"/>
</dbReference>
<keyword evidence="8" id="KW-0238">DNA-binding</keyword>
<evidence type="ECO:0000256" key="9">
    <source>
        <dbReference type="ARBA" id="ARBA00023242"/>
    </source>
</evidence>
<feature type="compositionally biased region" description="Acidic residues" evidence="10">
    <location>
        <begin position="18"/>
        <end position="31"/>
    </location>
</feature>
<feature type="region of interest" description="Disordered" evidence="10">
    <location>
        <begin position="1109"/>
        <end position="1130"/>
    </location>
</feature>
<feature type="compositionally biased region" description="Acidic residues" evidence="10">
    <location>
        <begin position="478"/>
        <end position="492"/>
    </location>
</feature>
<organism evidence="14 15">
    <name type="scientific">Chlamydomonas eustigma</name>
    <dbReference type="NCBI Taxonomy" id="1157962"/>
    <lineage>
        <taxon>Eukaryota</taxon>
        <taxon>Viridiplantae</taxon>
        <taxon>Chlorophyta</taxon>
        <taxon>core chlorophytes</taxon>
        <taxon>Chlorophyceae</taxon>
        <taxon>CS clade</taxon>
        <taxon>Chlamydomonadales</taxon>
        <taxon>Chlamydomonadaceae</taxon>
        <taxon>Chlamydomonas</taxon>
    </lineage>
</organism>
<dbReference type="PANTHER" id="PTHR45685">
    <property type="entry name" value="HELICASE SRCAP-RELATED"/>
    <property type="match status" value="1"/>
</dbReference>
<dbReference type="InterPro" id="IPR014012">
    <property type="entry name" value="HSA_dom"/>
</dbReference>
<keyword evidence="4" id="KW-0378">Hydrolase</keyword>
<dbReference type="PROSITE" id="PS51204">
    <property type="entry name" value="HSA"/>
    <property type="match status" value="1"/>
</dbReference>
<dbReference type="Gene3D" id="3.40.50.10810">
    <property type="entry name" value="Tandem AAA-ATPase domain"/>
    <property type="match status" value="1"/>
</dbReference>
<feature type="compositionally biased region" description="Gly residues" evidence="10">
    <location>
        <begin position="1482"/>
        <end position="1495"/>
    </location>
</feature>
<dbReference type="PROSITE" id="PS51194">
    <property type="entry name" value="HELICASE_CTER"/>
    <property type="match status" value="1"/>
</dbReference>
<feature type="region of interest" description="Disordered" evidence="10">
    <location>
        <begin position="299"/>
        <end position="328"/>
    </location>
</feature>
<dbReference type="InterPro" id="IPR050520">
    <property type="entry name" value="INO80/SWR1_helicase"/>
</dbReference>
<dbReference type="InterPro" id="IPR027417">
    <property type="entry name" value="P-loop_NTPase"/>
</dbReference>
<dbReference type="GO" id="GO:0003677">
    <property type="term" value="F:DNA binding"/>
    <property type="evidence" value="ECO:0007669"/>
    <property type="project" value="UniProtKB-KW"/>
</dbReference>
<feature type="region of interest" description="Disordered" evidence="10">
    <location>
        <begin position="1"/>
        <end position="34"/>
    </location>
</feature>
<feature type="compositionally biased region" description="Acidic residues" evidence="10">
    <location>
        <begin position="1610"/>
        <end position="1624"/>
    </location>
</feature>
<dbReference type="GO" id="GO:0000812">
    <property type="term" value="C:Swr1 complex"/>
    <property type="evidence" value="ECO:0007669"/>
    <property type="project" value="TreeGrafter"/>
</dbReference>
<feature type="compositionally biased region" description="Acidic residues" evidence="10">
    <location>
        <begin position="458"/>
        <end position="470"/>
    </location>
</feature>